<dbReference type="PROSITE" id="PS51193">
    <property type="entry name" value="HELICASE_ATP_BIND_2"/>
    <property type="match status" value="1"/>
</dbReference>
<dbReference type="SUPFAM" id="SSF52540">
    <property type="entry name" value="P-loop containing nucleoside triphosphate hydrolases"/>
    <property type="match status" value="1"/>
</dbReference>
<dbReference type="Gene3D" id="3.40.50.300">
    <property type="entry name" value="P-loop containing nucleotide triphosphate hydrolases"/>
    <property type="match status" value="2"/>
</dbReference>
<evidence type="ECO:0000256" key="5">
    <source>
        <dbReference type="ARBA" id="ARBA00022806"/>
    </source>
</evidence>
<protein>
    <recommendedName>
        <fullName evidence="12 13">3'-5' exonuclease DinG</fullName>
        <ecNumber evidence="12 13">3.1.-.-</ecNumber>
    </recommendedName>
</protein>
<dbReference type="CDD" id="cd06127">
    <property type="entry name" value="DEDDh"/>
    <property type="match status" value="1"/>
</dbReference>
<evidence type="ECO:0000256" key="13">
    <source>
        <dbReference type="RuleBase" id="RU364106"/>
    </source>
</evidence>
<evidence type="ECO:0000313" key="15">
    <source>
        <dbReference type="EMBL" id="MBM6619830.1"/>
    </source>
</evidence>
<feature type="short sequence motif" description="DEAH box" evidence="12">
    <location>
        <begin position="465"/>
        <end position="468"/>
    </location>
</feature>
<dbReference type="InterPro" id="IPR027417">
    <property type="entry name" value="P-loop_NTPase"/>
</dbReference>
<keyword evidence="8" id="KW-0408">Iron</keyword>
<dbReference type="HAMAP" id="MF_02206">
    <property type="entry name" value="DinG_exonucl"/>
    <property type="match status" value="1"/>
</dbReference>
<evidence type="ECO:0000256" key="1">
    <source>
        <dbReference type="ARBA" id="ARBA00022722"/>
    </source>
</evidence>
<dbReference type="InterPro" id="IPR010614">
    <property type="entry name" value="RAD3-like_helicase_DEAD"/>
</dbReference>
<dbReference type="SMART" id="SM00491">
    <property type="entry name" value="HELICc2"/>
    <property type="match status" value="1"/>
</dbReference>
<evidence type="ECO:0000256" key="3">
    <source>
        <dbReference type="ARBA" id="ARBA00022741"/>
    </source>
</evidence>
<dbReference type="PANTHER" id="PTHR11472">
    <property type="entry name" value="DNA REPAIR DEAD HELICASE RAD3/XP-D SUBFAMILY MEMBER"/>
    <property type="match status" value="1"/>
</dbReference>
<comment type="function">
    <text evidence="12 13">3'-5' exonuclease.</text>
</comment>
<dbReference type="RefSeq" id="WP_204205311.1">
    <property type="nucleotide sequence ID" value="NZ_JAFELM010000045.1"/>
</dbReference>
<dbReference type="InterPro" id="IPR013520">
    <property type="entry name" value="Ribonucl_H"/>
</dbReference>
<keyword evidence="4 12" id="KW-0378">Hydrolase</keyword>
<dbReference type="NCBIfam" id="TIGR00573">
    <property type="entry name" value="dnaq"/>
    <property type="match status" value="1"/>
</dbReference>
<dbReference type="InterPro" id="IPR036397">
    <property type="entry name" value="RNaseH_sf"/>
</dbReference>
<evidence type="ECO:0000256" key="4">
    <source>
        <dbReference type="ARBA" id="ARBA00022801"/>
    </source>
</evidence>
<keyword evidence="16" id="KW-1185">Reference proteome</keyword>
<dbReference type="NCBIfam" id="NF005981">
    <property type="entry name" value="PRK08074.1"/>
    <property type="match status" value="1"/>
</dbReference>
<accession>A0ABS2DNT9</accession>
<sequence>MMNKFVVVDLETTGNSPKKGDKIIQFGAVVFEKGEITHTYSTFLNPDQPISPFIEQLTGINDKMLEDAPLFEEVAPIIVELLEDAYFVAHNVLFDLSFLQEELKQSGHEQFLGPVLDTVEMSRFLFPKLTSYRLGGIAEHFNFNHDRPHQADSDAEVTALLLGRLLDKLQELPYVTLKKLLTISANFTSDLEELIEELVTQKEKKQHEDILQFDVHRGIALRKRKEVFQPQDQVSGQFSYSSIRQLFRDFVMTERLFSHGELRSEQLQMMDIIQNAFHDHEHCVIEAGTGLGKTVGYLIPAVIHSLTTRRPVVISTYSVELQNQLIERDFPVITELFPFNITAVTLKGRSHYISLSRFEAQLKQVDNNYDSNLTKAKILVWLTETSTGDIDEINLPSGGHILWDKLSTDFPEEKNHKDPWQSRCFYRYTKTRAEEAQIIITNHALFCRDLIDEKTLPSYNEVIIDEAHHLEDVVSEYLGKQLDYVTIHYTLGRLGNKDDAGIISSLYKICKKKDVQISSYIQMLQDKKNVLKEEMDDLFRMLRSFVLEKTSKESRDNGRRSYTFQSGMEKGSTWNAILECIDRIKFTITEGVREIERMSQQMEHEMLDRSFQVTFLLSELQKIAETMLSWKLTLNQLFFGENDNRVTWIEVEEKGALNSTYLYEQPLFVSDTLADNLFGKKKSVILTSATLTTKQTFTYIKARLGLNDFNPTCISLLSPFNYEEQAQVLIPTDLPNVKDVTGEEYIYAISTHISAIAKVTKGRMLVLFTSYDMLKKTFYTVKDKLGDDGITLLGQGVTSGSRAKLSKTFIQSEHSILFGTSSYWEGVDFPGDSLNCLIIVRLPFTPPSMPLFEAKAREIEANGGNSFSDLSLPQAILRFKQGFGRLIRSRQDKGTVFVFDKRIVTTWYGRQFLDSLPTLSVKKGSLSKLLVHLEEFLN</sequence>
<evidence type="ECO:0000256" key="8">
    <source>
        <dbReference type="ARBA" id="ARBA00023004"/>
    </source>
</evidence>
<proteinExistence type="inferred from homology"/>
<evidence type="ECO:0000259" key="14">
    <source>
        <dbReference type="PROSITE" id="PS51193"/>
    </source>
</evidence>
<dbReference type="NCBIfam" id="TIGR01407">
    <property type="entry name" value="dinG_rel"/>
    <property type="match status" value="1"/>
</dbReference>
<gene>
    <name evidence="12 13 15" type="primary">dinG</name>
    <name evidence="15" type="ORF">JR050_19390</name>
</gene>
<comment type="similarity">
    <text evidence="12 13">Belongs to the helicase family. DinG subfamily. Type 2 sub-subfamily.</text>
</comment>
<name>A0ABS2DNT9_9BACI</name>
<dbReference type="InterPro" id="IPR006054">
    <property type="entry name" value="DnaQ"/>
</dbReference>
<dbReference type="Pfam" id="PF00929">
    <property type="entry name" value="RNase_T"/>
    <property type="match status" value="1"/>
</dbReference>
<keyword evidence="6 12" id="KW-0269">Exonuclease</keyword>
<comment type="caution">
    <text evidence="15">The sequence shown here is derived from an EMBL/GenBank/DDBJ whole genome shotgun (WGS) entry which is preliminary data.</text>
</comment>
<dbReference type="InterPro" id="IPR006310">
    <property type="entry name" value="DinG"/>
</dbReference>
<evidence type="ECO:0000313" key="16">
    <source>
        <dbReference type="Proteomes" id="UP001518925"/>
    </source>
</evidence>
<dbReference type="GO" id="GO:0004386">
    <property type="term" value="F:helicase activity"/>
    <property type="evidence" value="ECO:0007669"/>
    <property type="project" value="UniProtKB-KW"/>
</dbReference>
<keyword evidence="7 12" id="KW-0067">ATP-binding</keyword>
<dbReference type="PANTHER" id="PTHR11472:SF34">
    <property type="entry name" value="REGULATOR OF TELOMERE ELONGATION HELICASE 1"/>
    <property type="match status" value="1"/>
</dbReference>
<dbReference type="Pfam" id="PF13307">
    <property type="entry name" value="Helicase_C_2"/>
    <property type="match status" value="1"/>
</dbReference>
<dbReference type="SUPFAM" id="SSF53098">
    <property type="entry name" value="Ribonuclease H-like"/>
    <property type="match status" value="1"/>
</dbReference>
<evidence type="ECO:0000256" key="12">
    <source>
        <dbReference type="HAMAP-Rule" id="MF_02206"/>
    </source>
</evidence>
<evidence type="ECO:0000256" key="2">
    <source>
        <dbReference type="ARBA" id="ARBA00022723"/>
    </source>
</evidence>
<keyword evidence="9" id="KW-0411">Iron-sulfur</keyword>
<feature type="domain" description="Helicase ATP-binding" evidence="14">
    <location>
        <begin position="252"/>
        <end position="542"/>
    </location>
</feature>
<reference evidence="15 16" key="1">
    <citation type="submission" date="2021-02" db="EMBL/GenBank/DDBJ databases">
        <title>Bacillus sp. RD4P76, an endophyte from a halophyte.</title>
        <authorList>
            <person name="Sun J.-Q."/>
        </authorList>
    </citation>
    <scope>NUCLEOTIDE SEQUENCE [LARGE SCALE GENOMIC DNA]</scope>
    <source>
        <strain evidence="15 16">RD4P76</strain>
    </source>
</reference>
<keyword evidence="1 12" id="KW-0540">Nuclease</keyword>
<dbReference type="SMART" id="SM00479">
    <property type="entry name" value="EXOIII"/>
    <property type="match status" value="1"/>
</dbReference>
<keyword evidence="3 12" id="KW-0547">Nucleotide-binding</keyword>
<evidence type="ECO:0000256" key="11">
    <source>
        <dbReference type="ARBA" id="ARBA00023235"/>
    </source>
</evidence>
<dbReference type="SMART" id="SM00487">
    <property type="entry name" value="DEXDc"/>
    <property type="match status" value="1"/>
</dbReference>
<dbReference type="Gene3D" id="3.30.420.10">
    <property type="entry name" value="Ribonuclease H-like superfamily/Ribonuclease H"/>
    <property type="match status" value="1"/>
</dbReference>
<dbReference type="EC" id="3.1.-.-" evidence="12 13"/>
<dbReference type="InterPro" id="IPR014013">
    <property type="entry name" value="Helic_SF1/SF2_ATP-bd_DinG/Rad3"/>
</dbReference>
<evidence type="ECO:0000256" key="6">
    <source>
        <dbReference type="ARBA" id="ARBA00022839"/>
    </source>
</evidence>
<dbReference type="InterPro" id="IPR014001">
    <property type="entry name" value="Helicase_ATP-bd"/>
</dbReference>
<evidence type="ECO:0000256" key="9">
    <source>
        <dbReference type="ARBA" id="ARBA00023014"/>
    </source>
</evidence>
<evidence type="ECO:0000256" key="7">
    <source>
        <dbReference type="ARBA" id="ARBA00022840"/>
    </source>
</evidence>
<dbReference type="EMBL" id="JAFELM010000045">
    <property type="protein sequence ID" value="MBM6619830.1"/>
    <property type="molecule type" value="Genomic_DNA"/>
</dbReference>
<dbReference type="InterPro" id="IPR006555">
    <property type="entry name" value="ATP-dep_Helicase_C"/>
</dbReference>
<dbReference type="InterPro" id="IPR012337">
    <property type="entry name" value="RNaseH-like_sf"/>
</dbReference>
<dbReference type="Pfam" id="PF06733">
    <property type="entry name" value="DEAD_2"/>
    <property type="match status" value="1"/>
</dbReference>
<feature type="binding site" evidence="12">
    <location>
        <begin position="287"/>
        <end position="294"/>
    </location>
    <ligand>
        <name>ATP</name>
        <dbReference type="ChEBI" id="CHEBI:30616"/>
    </ligand>
</feature>
<evidence type="ECO:0000256" key="10">
    <source>
        <dbReference type="ARBA" id="ARBA00023125"/>
    </source>
</evidence>
<keyword evidence="10" id="KW-0238">DNA-binding</keyword>
<dbReference type="InterPro" id="IPR045028">
    <property type="entry name" value="DinG/Rad3-like"/>
</dbReference>
<keyword evidence="5 15" id="KW-0347">Helicase</keyword>
<dbReference type="Proteomes" id="UP001518925">
    <property type="component" value="Unassembled WGS sequence"/>
</dbReference>
<keyword evidence="11" id="KW-0413">Isomerase</keyword>
<keyword evidence="2" id="KW-0479">Metal-binding</keyword>
<organism evidence="15 16">
    <name type="scientific">Bacillus suaedaesalsae</name>
    <dbReference type="NCBI Taxonomy" id="2810349"/>
    <lineage>
        <taxon>Bacteria</taxon>
        <taxon>Bacillati</taxon>
        <taxon>Bacillota</taxon>
        <taxon>Bacilli</taxon>
        <taxon>Bacillales</taxon>
        <taxon>Bacillaceae</taxon>
        <taxon>Bacillus</taxon>
    </lineage>
</organism>